<protein>
    <recommendedName>
        <fullName evidence="3">DNA replication terminus site-binding protein</fullName>
    </recommendedName>
</protein>
<organism evidence="1 2">
    <name type="scientific">Marinibactrum halimedae</name>
    <dbReference type="NCBI Taxonomy" id="1444977"/>
    <lineage>
        <taxon>Bacteria</taxon>
        <taxon>Pseudomonadati</taxon>
        <taxon>Pseudomonadota</taxon>
        <taxon>Gammaproteobacteria</taxon>
        <taxon>Cellvibrionales</taxon>
        <taxon>Cellvibrionaceae</taxon>
        <taxon>Marinibactrum</taxon>
    </lineage>
</organism>
<dbReference type="RefSeq" id="WP_232594081.1">
    <property type="nucleotide sequence ID" value="NZ_BSPD01000102.1"/>
</dbReference>
<sequence>MNTPVKSHTPQNETITSATESLLSSFDQLRLSIEQLKGRLQQDPAELPFWLPPEHEQENANAILSSRDRVIRALTSLWRYEQEDFPLSGICCASPQAIECALAVNAAKQQFKASVTHFKTVAGIQKDKITRVLDQIISTEGAREAELASSLNISGLSRLHLIWCYRQILILPPKLQSISWTWMKKHREITRLSVDDAMKLALKLEDPITRESTLQQLQHEDSSQPLAYIKPIAQQLRANIVWEEDQEKQRKLIITPTVVLCQDASLPRLKWPDPPEQAQSRLERSDRKIEPHPIIPALNLYRYLERVNPQCS</sequence>
<reference evidence="1 2" key="1">
    <citation type="journal article" date="2014" name="Int. J. Syst. Evol. Microbiol.">
        <title>Complete genome sequence of Corynebacterium casei LMG S-19264T (=DSM 44701T), isolated from a smear-ripened cheese.</title>
        <authorList>
            <consortium name="US DOE Joint Genome Institute (JGI-PGF)"/>
            <person name="Walter F."/>
            <person name="Albersmeier A."/>
            <person name="Kalinowski J."/>
            <person name="Ruckert C."/>
        </authorList>
    </citation>
    <scope>NUCLEOTIDE SEQUENCE [LARGE SCALE GENOMIC DNA]</scope>
    <source>
        <strain evidence="1 2">NBRC 110095</strain>
    </source>
</reference>
<evidence type="ECO:0000313" key="2">
    <source>
        <dbReference type="Proteomes" id="UP001156870"/>
    </source>
</evidence>
<dbReference type="InterPro" id="IPR036381">
    <property type="entry name" value="Tus_dom1"/>
</dbReference>
<keyword evidence="2" id="KW-1185">Reference proteome</keyword>
<dbReference type="Gene3D" id="3.50.14.10">
    <property type="entry name" value="Replication terminator Tus, domain 1 superfamily/Replication terminator Tus"/>
    <property type="match status" value="1"/>
</dbReference>
<gene>
    <name evidence="1" type="ORF">GCM10007877_38630</name>
</gene>
<dbReference type="GO" id="GO:0006274">
    <property type="term" value="P:DNA replication termination"/>
    <property type="evidence" value="ECO:0007669"/>
    <property type="project" value="InterPro"/>
</dbReference>
<evidence type="ECO:0000313" key="1">
    <source>
        <dbReference type="EMBL" id="GLS28144.1"/>
    </source>
</evidence>
<name>A0AA37WNK8_9GAMM</name>
<dbReference type="GO" id="GO:0005737">
    <property type="term" value="C:cytoplasm"/>
    <property type="evidence" value="ECO:0007669"/>
    <property type="project" value="InterPro"/>
</dbReference>
<dbReference type="Proteomes" id="UP001156870">
    <property type="component" value="Unassembled WGS sequence"/>
</dbReference>
<evidence type="ECO:0008006" key="3">
    <source>
        <dbReference type="Google" id="ProtNLM"/>
    </source>
</evidence>
<accession>A0AA37WNK8</accession>
<dbReference type="AlphaFoldDB" id="A0AA37WNK8"/>
<dbReference type="SUPFAM" id="SSF56596">
    <property type="entry name" value="Replication terminator protein (Tus)"/>
    <property type="match status" value="1"/>
</dbReference>
<proteinExistence type="predicted"/>
<dbReference type="GO" id="GO:0003677">
    <property type="term" value="F:DNA binding"/>
    <property type="evidence" value="ECO:0007669"/>
    <property type="project" value="InterPro"/>
</dbReference>
<dbReference type="InterPro" id="IPR036384">
    <property type="entry name" value="Tus_sf"/>
</dbReference>
<comment type="caution">
    <text evidence="1">The sequence shown here is derived from an EMBL/GenBank/DDBJ whole genome shotgun (WGS) entry which is preliminary data.</text>
</comment>
<dbReference type="EMBL" id="BSPD01000102">
    <property type="protein sequence ID" value="GLS28144.1"/>
    <property type="molecule type" value="Genomic_DNA"/>
</dbReference>